<reference evidence="2" key="1">
    <citation type="journal article" date="2019" name="Int. J. Syst. Evol. Microbiol.">
        <title>The Global Catalogue of Microorganisms (GCM) 10K type strain sequencing project: providing services to taxonomists for standard genome sequencing and annotation.</title>
        <authorList>
            <consortium name="The Broad Institute Genomics Platform"/>
            <consortium name="The Broad Institute Genome Sequencing Center for Infectious Disease"/>
            <person name="Wu L."/>
            <person name="Ma J."/>
        </authorList>
    </citation>
    <scope>NUCLEOTIDE SEQUENCE [LARGE SCALE GENOMIC DNA]</scope>
    <source>
        <strain evidence="2">CCUG 53252</strain>
    </source>
</reference>
<evidence type="ECO:0000313" key="1">
    <source>
        <dbReference type="EMBL" id="MFC3850037.1"/>
    </source>
</evidence>
<comment type="caution">
    <text evidence="1">The sequence shown here is derived from an EMBL/GenBank/DDBJ whole genome shotgun (WGS) entry which is preliminary data.</text>
</comment>
<sequence length="146" mass="16840">MALDSGFAEFLEDEFGRMLPEPQERTREAFADLGFGERNAEFVEFWSTFSEEMYGTVGYTSDVSLDVLNFDGSRTAALRQHDGLAENYYEFFNPELDDFLFYDRATDEVLLVEAGGYGDFLEDRSAAQTWPTFVAFIKEFLEFDEE</sequence>
<gene>
    <name evidence="1" type="ORF">ACFORJ_07640</name>
</gene>
<dbReference type="RefSeq" id="WP_290289414.1">
    <property type="nucleotide sequence ID" value="NZ_CP047211.1"/>
</dbReference>
<organism evidence="1 2">
    <name type="scientific">Corynebacterium hansenii</name>
    <dbReference type="NCBI Taxonomy" id="394964"/>
    <lineage>
        <taxon>Bacteria</taxon>
        <taxon>Bacillati</taxon>
        <taxon>Actinomycetota</taxon>
        <taxon>Actinomycetes</taxon>
        <taxon>Mycobacteriales</taxon>
        <taxon>Corynebacteriaceae</taxon>
        <taxon>Corynebacterium</taxon>
    </lineage>
</organism>
<proteinExistence type="predicted"/>
<evidence type="ECO:0000313" key="2">
    <source>
        <dbReference type="Proteomes" id="UP001595751"/>
    </source>
</evidence>
<protein>
    <recommendedName>
        <fullName evidence="3">SMI1/KNR4 family protein</fullName>
    </recommendedName>
</protein>
<dbReference type="EMBL" id="JBHRZN010000002">
    <property type="protein sequence ID" value="MFC3850037.1"/>
    <property type="molecule type" value="Genomic_DNA"/>
</dbReference>
<keyword evidence="2" id="KW-1185">Reference proteome</keyword>
<evidence type="ECO:0008006" key="3">
    <source>
        <dbReference type="Google" id="ProtNLM"/>
    </source>
</evidence>
<accession>A0ABV7ZRH6</accession>
<name>A0ABV7ZRH6_9CORY</name>
<dbReference type="Proteomes" id="UP001595751">
    <property type="component" value="Unassembled WGS sequence"/>
</dbReference>